<feature type="region of interest" description="Disordered" evidence="1">
    <location>
        <begin position="23"/>
        <end position="83"/>
    </location>
</feature>
<dbReference type="EMBL" id="BGZK01000632">
    <property type="protein sequence ID" value="GBP53712.1"/>
    <property type="molecule type" value="Genomic_DNA"/>
</dbReference>
<name>A0A4C1WT12_EUMVA</name>
<gene>
    <name evidence="2" type="ORF">EVAR_39866_1</name>
</gene>
<keyword evidence="3" id="KW-1185">Reference proteome</keyword>
<dbReference type="Proteomes" id="UP000299102">
    <property type="component" value="Unassembled WGS sequence"/>
</dbReference>
<feature type="compositionally biased region" description="Basic and acidic residues" evidence="1">
    <location>
        <begin position="23"/>
        <end position="42"/>
    </location>
</feature>
<dbReference type="AlphaFoldDB" id="A0A4C1WT12"/>
<evidence type="ECO:0000256" key="1">
    <source>
        <dbReference type="SAM" id="MobiDB-lite"/>
    </source>
</evidence>
<feature type="compositionally biased region" description="Basic and acidic residues" evidence="1">
    <location>
        <begin position="60"/>
        <end position="77"/>
    </location>
</feature>
<comment type="caution">
    <text evidence="2">The sequence shown here is derived from an EMBL/GenBank/DDBJ whole genome shotgun (WGS) entry which is preliminary data.</text>
</comment>
<protein>
    <submittedName>
        <fullName evidence="2">Uncharacterized protein</fullName>
    </submittedName>
</protein>
<accession>A0A4C1WT12</accession>
<evidence type="ECO:0000313" key="2">
    <source>
        <dbReference type="EMBL" id="GBP53712.1"/>
    </source>
</evidence>
<proteinExistence type="predicted"/>
<sequence length="83" mass="9713">MTMVKPQQQHVMASHSYDLVRIEDHQKSHERTSWKSRGEAHVHQWSFNDQTSDVPLRPGRSHDEKEPLKPIRVHESRSPIGPL</sequence>
<organism evidence="2 3">
    <name type="scientific">Eumeta variegata</name>
    <name type="common">Bagworm moth</name>
    <name type="synonym">Eumeta japonica</name>
    <dbReference type="NCBI Taxonomy" id="151549"/>
    <lineage>
        <taxon>Eukaryota</taxon>
        <taxon>Metazoa</taxon>
        <taxon>Ecdysozoa</taxon>
        <taxon>Arthropoda</taxon>
        <taxon>Hexapoda</taxon>
        <taxon>Insecta</taxon>
        <taxon>Pterygota</taxon>
        <taxon>Neoptera</taxon>
        <taxon>Endopterygota</taxon>
        <taxon>Lepidoptera</taxon>
        <taxon>Glossata</taxon>
        <taxon>Ditrysia</taxon>
        <taxon>Tineoidea</taxon>
        <taxon>Psychidae</taxon>
        <taxon>Oiketicinae</taxon>
        <taxon>Eumeta</taxon>
    </lineage>
</organism>
<evidence type="ECO:0000313" key="3">
    <source>
        <dbReference type="Proteomes" id="UP000299102"/>
    </source>
</evidence>
<reference evidence="2 3" key="1">
    <citation type="journal article" date="2019" name="Commun. Biol.">
        <title>The bagworm genome reveals a unique fibroin gene that provides high tensile strength.</title>
        <authorList>
            <person name="Kono N."/>
            <person name="Nakamura H."/>
            <person name="Ohtoshi R."/>
            <person name="Tomita M."/>
            <person name="Numata K."/>
            <person name="Arakawa K."/>
        </authorList>
    </citation>
    <scope>NUCLEOTIDE SEQUENCE [LARGE SCALE GENOMIC DNA]</scope>
</reference>